<dbReference type="AlphaFoldDB" id="A0A2J6T9X7"/>
<dbReference type="STRING" id="1095630.A0A2J6T9X7"/>
<feature type="transmembrane region" description="Helical" evidence="2">
    <location>
        <begin position="441"/>
        <end position="463"/>
    </location>
</feature>
<dbReference type="GeneID" id="36588302"/>
<feature type="transmembrane region" description="Helical" evidence="2">
    <location>
        <begin position="320"/>
        <end position="339"/>
    </location>
</feature>
<keyword evidence="3" id="KW-0732">Signal</keyword>
<feature type="compositionally biased region" description="Basic and acidic residues" evidence="1">
    <location>
        <begin position="557"/>
        <end position="566"/>
    </location>
</feature>
<dbReference type="EMBL" id="KZ613803">
    <property type="protein sequence ID" value="PMD59792.1"/>
    <property type="molecule type" value="Genomic_DNA"/>
</dbReference>
<feature type="region of interest" description="Disordered" evidence="1">
    <location>
        <begin position="532"/>
        <end position="577"/>
    </location>
</feature>
<evidence type="ECO:0000256" key="2">
    <source>
        <dbReference type="SAM" id="Phobius"/>
    </source>
</evidence>
<accession>A0A2J6T9X7</accession>
<keyword evidence="5" id="KW-1185">Reference proteome</keyword>
<feature type="transmembrane region" description="Helical" evidence="2">
    <location>
        <begin position="246"/>
        <end position="273"/>
    </location>
</feature>
<keyword evidence="2" id="KW-1133">Transmembrane helix</keyword>
<dbReference type="InParanoid" id="A0A2J6T9X7"/>
<feature type="chain" id="PRO_5014471244" evidence="3">
    <location>
        <begin position="23"/>
        <end position="577"/>
    </location>
</feature>
<keyword evidence="2" id="KW-0472">Membrane</keyword>
<reference evidence="4 5" key="1">
    <citation type="submission" date="2016-04" db="EMBL/GenBank/DDBJ databases">
        <title>A degradative enzymes factory behind the ericoid mycorrhizal symbiosis.</title>
        <authorList>
            <consortium name="DOE Joint Genome Institute"/>
            <person name="Martino E."/>
            <person name="Morin E."/>
            <person name="Grelet G."/>
            <person name="Kuo A."/>
            <person name="Kohler A."/>
            <person name="Daghino S."/>
            <person name="Barry K."/>
            <person name="Choi C."/>
            <person name="Cichocki N."/>
            <person name="Clum A."/>
            <person name="Copeland A."/>
            <person name="Hainaut M."/>
            <person name="Haridas S."/>
            <person name="Labutti K."/>
            <person name="Lindquist E."/>
            <person name="Lipzen A."/>
            <person name="Khouja H.-R."/>
            <person name="Murat C."/>
            <person name="Ohm R."/>
            <person name="Olson A."/>
            <person name="Spatafora J."/>
            <person name="Veneault-Fourrey C."/>
            <person name="Henrissat B."/>
            <person name="Grigoriev I."/>
            <person name="Martin F."/>
            <person name="Perotto S."/>
        </authorList>
    </citation>
    <scope>NUCLEOTIDE SEQUENCE [LARGE SCALE GENOMIC DNA]</scope>
    <source>
        <strain evidence="4 5">E</strain>
    </source>
</reference>
<evidence type="ECO:0000256" key="1">
    <source>
        <dbReference type="SAM" id="MobiDB-lite"/>
    </source>
</evidence>
<dbReference type="Proteomes" id="UP000235371">
    <property type="component" value="Unassembled WGS sequence"/>
</dbReference>
<keyword evidence="2" id="KW-0812">Transmembrane</keyword>
<feature type="transmembrane region" description="Helical" evidence="2">
    <location>
        <begin position="294"/>
        <end position="314"/>
    </location>
</feature>
<sequence>MTQPCARTLLIVFLTLTGTSNAAAVGKAVREPVALSSRADVNLTLLNNATSIVQSLDFTANCTLSISWYKNLPTSGAGSGNDTINIDFLRSALPTEYQDESNDQISSFYDDMSSGSLSSLGWIVTAKDDIETACITPQFEKQISLSNLNATQNCTATARFLSSLGWITGPHTYTANTSNNTLWLEFLSAALPLADQNLTDLELLVYRNYFLASENAVNITDYLEAADSACENDICEVQGYTGNPDIAGIGVIISYTVEAALITIYFVATNFCHSTLHKRVTNALEKASDELSDGALFFSLSISTAGWVSLVSGTSYYEKLVFTSANVLALSALFAFLGMYTEEGGEKRGRWIPSFMIFAILVESAIQYIVYLTQSDTKYDDYACLHPMLQADSYNPTVFEALFFVLLGLSVIAAFVGAFWLGFKTTEKGEKINGAVENVIIYTRIFVQIVAITVMWVELVYLWKIRNIMSGIAGATWSEGAWGFGQILALFIWFPPVIDILGNLILPPCMLPKEEEKCKCEALGHTCVCVPNAGQGSEKGKEDGKAGTKGSAAVSQKGKDDEKAEIKASVVPSAKST</sequence>
<organism evidence="4 5">
    <name type="scientific">Hyaloscypha bicolor E</name>
    <dbReference type="NCBI Taxonomy" id="1095630"/>
    <lineage>
        <taxon>Eukaryota</taxon>
        <taxon>Fungi</taxon>
        <taxon>Dikarya</taxon>
        <taxon>Ascomycota</taxon>
        <taxon>Pezizomycotina</taxon>
        <taxon>Leotiomycetes</taxon>
        <taxon>Helotiales</taxon>
        <taxon>Hyaloscyphaceae</taxon>
        <taxon>Hyaloscypha</taxon>
        <taxon>Hyaloscypha bicolor</taxon>
    </lineage>
</organism>
<evidence type="ECO:0000313" key="5">
    <source>
        <dbReference type="Proteomes" id="UP000235371"/>
    </source>
</evidence>
<dbReference type="OrthoDB" id="4582561at2759"/>
<gene>
    <name evidence="4" type="ORF">K444DRAFT_612865</name>
</gene>
<feature type="transmembrane region" description="Helical" evidence="2">
    <location>
        <begin position="351"/>
        <end position="371"/>
    </location>
</feature>
<name>A0A2J6T9X7_9HELO</name>
<evidence type="ECO:0000256" key="3">
    <source>
        <dbReference type="SAM" id="SignalP"/>
    </source>
</evidence>
<evidence type="ECO:0000313" key="4">
    <source>
        <dbReference type="EMBL" id="PMD59792.1"/>
    </source>
</evidence>
<protein>
    <submittedName>
        <fullName evidence="4">Uncharacterized protein</fullName>
    </submittedName>
</protein>
<dbReference type="RefSeq" id="XP_024736696.1">
    <property type="nucleotide sequence ID" value="XM_024880225.1"/>
</dbReference>
<feature type="transmembrane region" description="Helical" evidence="2">
    <location>
        <begin position="483"/>
        <end position="506"/>
    </location>
</feature>
<feature type="transmembrane region" description="Helical" evidence="2">
    <location>
        <begin position="401"/>
        <end position="421"/>
    </location>
</feature>
<proteinExistence type="predicted"/>
<feature type="signal peptide" evidence="3">
    <location>
        <begin position="1"/>
        <end position="22"/>
    </location>
</feature>